<evidence type="ECO:0000256" key="9">
    <source>
        <dbReference type="RuleBase" id="RU364147"/>
    </source>
</evidence>
<evidence type="ECO:0000256" key="6">
    <source>
        <dbReference type="ARBA" id="ARBA00022989"/>
    </source>
</evidence>
<keyword evidence="9" id="KW-0010">Activator</keyword>
<evidence type="ECO:0000256" key="1">
    <source>
        <dbReference type="ARBA" id="ARBA00004123"/>
    </source>
</evidence>
<dbReference type="EnsemblPlants" id="OMERI02G29960.1">
    <property type="protein sequence ID" value="OMERI02G29960.1"/>
    <property type="gene ID" value="OMERI02G29960"/>
</dbReference>
<keyword evidence="6 10" id="KW-1133">Transmembrane helix</keyword>
<feature type="transmembrane region" description="Helical" evidence="10">
    <location>
        <begin position="232"/>
        <end position="253"/>
    </location>
</feature>
<protein>
    <recommendedName>
        <fullName evidence="9">Mediator of RNA polymerase II transcription subunit 11</fullName>
    </recommendedName>
    <alternativeName>
        <fullName evidence="9">Mediator complex subunit 11</fullName>
    </alternativeName>
</protein>
<gene>
    <name evidence="9" type="primary">MED11</name>
</gene>
<sequence>MGRFSNGVLGALSFAALLASVPLIGAGAYLLDHPASECQRLVRVPAVALGGAALLLSLMAIAGITCCRGAALLWAYASAMFLLIVGMFFVTAFVFVVTNRGVATAVSGTGYGEYRVRDYSEWLRARIEDYETWHRIESCMADAAVCGGPLAGINPGEFYRQHLPLIQSGCCKPPVYCGYERVNETFWMAPARGLDAADVDCLEWSNDQAVLCFRCNACKASVLDTARRNWRAVAAINVAVLAILMLAYSLACCSMRDRSRVRLGKKEPILAVPAISIKTSKLNFGTTKKYRWHLIAFLTNSNLIATLSVSLLQPTTTEVPSPTWVEAESQKPLLLSGGSDASAKPEQLTATPQPCRAVQLMQLVGAVMEELGNSQGPRPEKVVAHCREYMLAIKEIQTTLREEIKSACEYRPFEKSDYSARIANEISCKKVEYG</sequence>
<dbReference type="Gramene" id="OMERI02G29960.1">
    <property type="protein sequence ID" value="OMERI02G29960.1"/>
    <property type="gene ID" value="OMERI02G29960"/>
</dbReference>
<name>A0A0E0CQZ7_9ORYZ</name>
<evidence type="ECO:0000256" key="8">
    <source>
        <dbReference type="ARBA" id="ARBA00023242"/>
    </source>
</evidence>
<dbReference type="eggNOG" id="ENOG502QTNI">
    <property type="taxonomic scope" value="Eukaryota"/>
</dbReference>
<comment type="function">
    <text evidence="9">Component of the Mediator complex, a coactivator involved in the regulated transcription of nearly all RNA polymerase II-dependent genes. Mediator functions as a bridge to convey information from gene-specific regulatory proteins to the basal RNA polymerase II transcription machinery. Mediator is recruited to promoters by direct interactions with regulatory proteins and serves as a scaffold for the assembly of a functional pre-initiation complex with RNA polymerase II and the general transcription factors.</text>
</comment>
<dbReference type="GO" id="GO:0016020">
    <property type="term" value="C:membrane"/>
    <property type="evidence" value="ECO:0007669"/>
    <property type="project" value="UniProtKB-SubCell"/>
</dbReference>
<accession>A0A0E0CQZ7</accession>
<keyword evidence="9" id="KW-0805">Transcription regulation</keyword>
<evidence type="ECO:0000313" key="11">
    <source>
        <dbReference type="EnsemblPlants" id="OMERI02G29960.1"/>
    </source>
</evidence>
<keyword evidence="12" id="KW-1185">Reference proteome</keyword>
<keyword evidence="5 10" id="KW-0812">Transmembrane</keyword>
<dbReference type="Pfam" id="PF10280">
    <property type="entry name" value="Med11"/>
    <property type="match status" value="1"/>
</dbReference>
<feature type="transmembrane region" description="Helical" evidence="10">
    <location>
        <begin position="42"/>
        <end position="64"/>
    </location>
</feature>
<feature type="transmembrane region" description="Helical" evidence="10">
    <location>
        <begin position="71"/>
        <end position="97"/>
    </location>
</feature>
<dbReference type="InterPro" id="IPR019404">
    <property type="entry name" value="Mediator_Med11"/>
</dbReference>
<reference evidence="11" key="1">
    <citation type="submission" date="2015-04" db="UniProtKB">
        <authorList>
            <consortium name="EnsemblPlants"/>
        </authorList>
    </citation>
    <scope>IDENTIFICATION</scope>
</reference>
<dbReference type="GO" id="GO:0006357">
    <property type="term" value="P:regulation of transcription by RNA polymerase II"/>
    <property type="evidence" value="ECO:0007669"/>
    <property type="project" value="InterPro"/>
</dbReference>
<comment type="similarity">
    <text evidence="3">Belongs to the tetraspanin (TM4SF) family.</text>
</comment>
<comment type="similarity">
    <text evidence="4 9">Belongs to the Mediator complex subunit 11 family.</text>
</comment>
<proteinExistence type="inferred from homology"/>
<dbReference type="GO" id="GO:0009734">
    <property type="term" value="P:auxin-activated signaling pathway"/>
    <property type="evidence" value="ECO:0007669"/>
    <property type="project" value="InterPro"/>
</dbReference>
<evidence type="ECO:0000256" key="2">
    <source>
        <dbReference type="ARBA" id="ARBA00004141"/>
    </source>
</evidence>
<evidence type="ECO:0000256" key="3">
    <source>
        <dbReference type="ARBA" id="ARBA00006840"/>
    </source>
</evidence>
<comment type="subcellular location">
    <subcellularLocation>
        <location evidence="2">Membrane</location>
        <topology evidence="2">Multi-pass membrane protein</topology>
    </subcellularLocation>
    <subcellularLocation>
        <location evidence="1 9">Nucleus</location>
    </subcellularLocation>
</comment>
<dbReference type="AlphaFoldDB" id="A0A0E0CQZ7"/>
<keyword evidence="7 10" id="KW-0472">Membrane</keyword>
<evidence type="ECO:0000256" key="4">
    <source>
        <dbReference type="ARBA" id="ARBA00008186"/>
    </source>
</evidence>
<dbReference type="HOGENOM" id="CLU_632205_0_0_1"/>
<keyword evidence="9" id="KW-0804">Transcription</keyword>
<dbReference type="InterPro" id="IPR018499">
    <property type="entry name" value="Tetraspanin/Peripherin"/>
</dbReference>
<organism evidence="11">
    <name type="scientific">Oryza meridionalis</name>
    <dbReference type="NCBI Taxonomy" id="40149"/>
    <lineage>
        <taxon>Eukaryota</taxon>
        <taxon>Viridiplantae</taxon>
        <taxon>Streptophyta</taxon>
        <taxon>Embryophyta</taxon>
        <taxon>Tracheophyta</taxon>
        <taxon>Spermatophyta</taxon>
        <taxon>Magnoliopsida</taxon>
        <taxon>Liliopsida</taxon>
        <taxon>Poales</taxon>
        <taxon>Poaceae</taxon>
        <taxon>BOP clade</taxon>
        <taxon>Oryzoideae</taxon>
        <taxon>Oryzeae</taxon>
        <taxon>Oryzinae</taxon>
        <taxon>Oryza</taxon>
    </lineage>
</organism>
<keyword evidence="8 9" id="KW-0539">Nucleus</keyword>
<comment type="subunit">
    <text evidence="9">Component of the Mediator complex.</text>
</comment>
<dbReference type="InterPro" id="IPR044991">
    <property type="entry name" value="TET_plant"/>
</dbReference>
<dbReference type="GO" id="GO:0016592">
    <property type="term" value="C:mediator complex"/>
    <property type="evidence" value="ECO:0007669"/>
    <property type="project" value="InterPro"/>
</dbReference>
<dbReference type="PANTHER" id="PTHR32191">
    <property type="entry name" value="TETRASPANIN-8-RELATED"/>
    <property type="match status" value="1"/>
</dbReference>
<dbReference type="Pfam" id="PF00335">
    <property type="entry name" value="Tetraspanin"/>
    <property type="match status" value="1"/>
</dbReference>
<reference evidence="11" key="2">
    <citation type="submission" date="2018-05" db="EMBL/GenBank/DDBJ databases">
        <title>OmerRS3 (Oryza meridionalis Reference Sequence Version 3).</title>
        <authorList>
            <person name="Zhang J."/>
            <person name="Kudrna D."/>
            <person name="Lee S."/>
            <person name="Talag J."/>
            <person name="Welchert J."/>
            <person name="Wing R.A."/>
        </authorList>
    </citation>
    <scope>NUCLEOTIDE SEQUENCE [LARGE SCALE GENOMIC DNA]</scope>
    <source>
        <strain evidence="11">cv. OR44</strain>
    </source>
</reference>
<evidence type="ECO:0000256" key="7">
    <source>
        <dbReference type="ARBA" id="ARBA00023136"/>
    </source>
</evidence>
<dbReference type="Proteomes" id="UP000008021">
    <property type="component" value="Chromosome 2"/>
</dbReference>
<evidence type="ECO:0000256" key="5">
    <source>
        <dbReference type="ARBA" id="ARBA00022692"/>
    </source>
</evidence>
<dbReference type="GO" id="GO:0003712">
    <property type="term" value="F:transcription coregulator activity"/>
    <property type="evidence" value="ECO:0007669"/>
    <property type="project" value="InterPro"/>
</dbReference>
<evidence type="ECO:0000256" key="10">
    <source>
        <dbReference type="SAM" id="Phobius"/>
    </source>
</evidence>
<evidence type="ECO:0000313" key="12">
    <source>
        <dbReference type="Proteomes" id="UP000008021"/>
    </source>
</evidence>